<evidence type="ECO:0000259" key="2">
    <source>
        <dbReference type="Pfam" id="PF13193"/>
    </source>
</evidence>
<accession>A0A0D2IXE4</accession>
<protein>
    <submittedName>
        <fullName evidence="3">Rhinocladiella mackenziei CBS 650.93 unplaced genomic scaffold supercont1.1, whole genome shotgun sequence</fullName>
    </submittedName>
</protein>
<dbReference type="InterPro" id="IPR025110">
    <property type="entry name" value="AMP-bd_C"/>
</dbReference>
<dbReference type="GeneID" id="25289859"/>
<sequence>MVFIAPPWVPELPAVPDTVPIPEFLFEEKHGRAPLATSLDPYVDGLSGRRITPQEQKQRVTYLARSLAKELGWEVNQGAELSKVAAVFALNTIDVPTINWAIHRLNGVSSPVNAIYNATELAHQLVGAGAQALFTVLPLLEVALKGAKQAGIRRSKIFICEMPGDDPSTYPPDLKTVFQLVETGKSLPDLPPIKWESGQGAHQIAFLCYSSGTSGLPKGVMISHRNVIANVIQISTFESKMRHALGGSDHRDVALGLLPQSHIYGLVVISHVSMYRGDSVVILPRFDLTHYLSSIQNYAITTLYLVPPIIITMVKNQQLCSTYDLSSVKMIFTGAAPLGEETAKEMNKQYPSWALRQGYGTTETCTVVTSSIPDDLWFGSSGSILPGFVARIISPEGREIVGHDEPGELLVKSPSITLGYLNNETATRETYVELQDGRYMRTGDEVVVRKAPSGNEHFWIVDRIKELIKVKGHQVAPAELEACLLTHPAVADCAVIPISDDAAGEVPKAYVVKAVAASDSDPKLRRDIQEHVAKEKADYKRLRGGIEFIDIIPKSPSGKILRRLLRDRERARAQGQDPATAKL</sequence>
<dbReference type="InterPro" id="IPR020845">
    <property type="entry name" value="AMP-binding_CS"/>
</dbReference>
<dbReference type="Proteomes" id="UP000053617">
    <property type="component" value="Unassembled WGS sequence"/>
</dbReference>
<dbReference type="VEuPathDB" id="FungiDB:Z518_01788"/>
<evidence type="ECO:0000313" key="3">
    <source>
        <dbReference type="EMBL" id="KIX10704.1"/>
    </source>
</evidence>
<dbReference type="InterPro" id="IPR042099">
    <property type="entry name" value="ANL_N_sf"/>
</dbReference>
<dbReference type="CDD" id="cd05911">
    <property type="entry name" value="Firefly_Luc_like"/>
    <property type="match status" value="1"/>
</dbReference>
<dbReference type="PROSITE" id="PS00455">
    <property type="entry name" value="AMP_BINDING"/>
    <property type="match status" value="1"/>
</dbReference>
<dbReference type="RefSeq" id="XP_013277840.1">
    <property type="nucleotide sequence ID" value="XM_013422386.1"/>
</dbReference>
<evidence type="ECO:0000313" key="4">
    <source>
        <dbReference type="Proteomes" id="UP000053617"/>
    </source>
</evidence>
<organism evidence="3 4">
    <name type="scientific">Rhinocladiella mackenziei CBS 650.93</name>
    <dbReference type="NCBI Taxonomy" id="1442369"/>
    <lineage>
        <taxon>Eukaryota</taxon>
        <taxon>Fungi</taxon>
        <taxon>Dikarya</taxon>
        <taxon>Ascomycota</taxon>
        <taxon>Pezizomycotina</taxon>
        <taxon>Eurotiomycetes</taxon>
        <taxon>Chaetothyriomycetidae</taxon>
        <taxon>Chaetothyriales</taxon>
        <taxon>Herpotrichiellaceae</taxon>
        <taxon>Rhinocladiella</taxon>
    </lineage>
</organism>
<feature type="domain" description="AMP-binding enzyme C-terminal" evidence="2">
    <location>
        <begin position="479"/>
        <end position="559"/>
    </location>
</feature>
<dbReference type="STRING" id="1442369.A0A0D2IXE4"/>
<dbReference type="Pfam" id="PF00501">
    <property type="entry name" value="AMP-binding"/>
    <property type="match status" value="1"/>
</dbReference>
<reference evidence="3 4" key="1">
    <citation type="submission" date="2015-01" db="EMBL/GenBank/DDBJ databases">
        <title>The Genome Sequence of Rhinocladiella mackenzie CBS 650.93.</title>
        <authorList>
            <consortium name="The Broad Institute Genomics Platform"/>
            <person name="Cuomo C."/>
            <person name="de Hoog S."/>
            <person name="Gorbushina A."/>
            <person name="Stielow B."/>
            <person name="Teixiera M."/>
            <person name="Abouelleil A."/>
            <person name="Chapman S.B."/>
            <person name="Priest M."/>
            <person name="Young S.K."/>
            <person name="Wortman J."/>
            <person name="Nusbaum C."/>
            <person name="Birren B."/>
        </authorList>
    </citation>
    <scope>NUCLEOTIDE SEQUENCE [LARGE SCALE GENOMIC DNA]</scope>
    <source>
        <strain evidence="3 4">CBS 650.93</strain>
    </source>
</reference>
<dbReference type="Gene3D" id="3.40.50.12780">
    <property type="entry name" value="N-terminal domain of ligase-like"/>
    <property type="match status" value="1"/>
</dbReference>
<dbReference type="SUPFAM" id="SSF56801">
    <property type="entry name" value="Acetyl-CoA synthetase-like"/>
    <property type="match status" value="1"/>
</dbReference>
<dbReference type="InterPro" id="IPR000873">
    <property type="entry name" value="AMP-dep_synth/lig_dom"/>
</dbReference>
<dbReference type="PANTHER" id="PTHR24096:SF422">
    <property type="entry name" value="BCDNA.GH02901"/>
    <property type="match status" value="1"/>
</dbReference>
<gene>
    <name evidence="3" type="ORF">Z518_01788</name>
</gene>
<dbReference type="OrthoDB" id="6509636at2759"/>
<dbReference type="Gene3D" id="3.30.300.30">
    <property type="match status" value="1"/>
</dbReference>
<keyword evidence="4" id="KW-1185">Reference proteome</keyword>
<proteinExistence type="predicted"/>
<dbReference type="EMBL" id="KN847475">
    <property type="protein sequence ID" value="KIX10704.1"/>
    <property type="molecule type" value="Genomic_DNA"/>
</dbReference>
<dbReference type="HOGENOM" id="CLU_000022_59_2_1"/>
<name>A0A0D2IXE4_9EURO</name>
<feature type="domain" description="AMP-dependent synthetase/ligase" evidence="1">
    <location>
        <begin position="46"/>
        <end position="421"/>
    </location>
</feature>
<dbReference type="InterPro" id="IPR045851">
    <property type="entry name" value="AMP-bd_C_sf"/>
</dbReference>
<evidence type="ECO:0000259" key="1">
    <source>
        <dbReference type="Pfam" id="PF00501"/>
    </source>
</evidence>
<dbReference type="Pfam" id="PF13193">
    <property type="entry name" value="AMP-binding_C"/>
    <property type="match status" value="1"/>
</dbReference>
<dbReference type="GO" id="GO:0016405">
    <property type="term" value="F:CoA-ligase activity"/>
    <property type="evidence" value="ECO:0007669"/>
    <property type="project" value="TreeGrafter"/>
</dbReference>
<dbReference type="PANTHER" id="PTHR24096">
    <property type="entry name" value="LONG-CHAIN-FATTY-ACID--COA LIGASE"/>
    <property type="match status" value="1"/>
</dbReference>
<dbReference type="AlphaFoldDB" id="A0A0D2IXE4"/>